<dbReference type="PANTHER" id="PTHR30246:SF1">
    <property type="entry name" value="2-DEHYDRO-3-DEOXY-6-PHOSPHOGALACTONATE ALDOLASE-RELATED"/>
    <property type="match status" value="1"/>
</dbReference>
<name>A0ABD1N9A6_9FABA</name>
<dbReference type="Gene3D" id="3.20.20.70">
    <property type="entry name" value="Aldolase class I"/>
    <property type="match status" value="1"/>
</dbReference>
<protein>
    <submittedName>
        <fullName evidence="6">Uncharacterized protein</fullName>
    </submittedName>
</protein>
<keyword evidence="5" id="KW-0119">Carbohydrate metabolism</keyword>
<comment type="subunit">
    <text evidence="3">Homotrimer.</text>
</comment>
<sequence length="54" mass="5589">MEAANAAISGGVSVLEIVVSTPGVFEVLQQLVNEHPTMALGIYPVSAIGGFQYI</sequence>
<evidence type="ECO:0000256" key="4">
    <source>
        <dbReference type="ARBA" id="ARBA00023239"/>
    </source>
</evidence>
<evidence type="ECO:0000256" key="3">
    <source>
        <dbReference type="ARBA" id="ARBA00011233"/>
    </source>
</evidence>
<dbReference type="EMBL" id="JBGMDY010000002">
    <property type="protein sequence ID" value="KAL2344639.1"/>
    <property type="molecule type" value="Genomic_DNA"/>
</dbReference>
<dbReference type="PANTHER" id="PTHR30246">
    <property type="entry name" value="2-KETO-3-DEOXY-6-PHOSPHOGLUCONATE ALDOLASE"/>
    <property type="match status" value="1"/>
</dbReference>
<comment type="caution">
    <text evidence="6">The sequence shown here is derived from an EMBL/GenBank/DDBJ whole genome shotgun (WGS) entry which is preliminary data.</text>
</comment>
<evidence type="ECO:0000256" key="1">
    <source>
        <dbReference type="ARBA" id="ARBA00004761"/>
    </source>
</evidence>
<comment type="similarity">
    <text evidence="2">Belongs to the KHG/KDPG aldolase family.</text>
</comment>
<evidence type="ECO:0000256" key="2">
    <source>
        <dbReference type="ARBA" id="ARBA00006906"/>
    </source>
</evidence>
<dbReference type="AlphaFoldDB" id="A0ABD1N9A6"/>
<evidence type="ECO:0000313" key="7">
    <source>
        <dbReference type="Proteomes" id="UP001603857"/>
    </source>
</evidence>
<accession>A0ABD1N9A6</accession>
<dbReference type="InterPro" id="IPR000887">
    <property type="entry name" value="Aldlse_KDPG_KHG"/>
</dbReference>
<proteinExistence type="inferred from homology"/>
<reference evidence="6 7" key="1">
    <citation type="submission" date="2024-08" db="EMBL/GenBank/DDBJ databases">
        <title>Insights into the chromosomal genome structure of Flemingia macrophylla.</title>
        <authorList>
            <person name="Ding Y."/>
            <person name="Zhao Y."/>
            <person name="Bi W."/>
            <person name="Wu M."/>
            <person name="Zhao G."/>
            <person name="Gong Y."/>
            <person name="Li W."/>
            <person name="Zhang P."/>
        </authorList>
    </citation>
    <scope>NUCLEOTIDE SEQUENCE [LARGE SCALE GENOMIC DNA]</scope>
    <source>
        <strain evidence="6">DYQJB</strain>
        <tissue evidence="6">Leaf</tissue>
    </source>
</reference>
<keyword evidence="7" id="KW-1185">Reference proteome</keyword>
<comment type="pathway">
    <text evidence="1">Carbohydrate acid metabolism.</text>
</comment>
<dbReference type="InterPro" id="IPR013785">
    <property type="entry name" value="Aldolase_TIM"/>
</dbReference>
<evidence type="ECO:0000313" key="6">
    <source>
        <dbReference type="EMBL" id="KAL2344639.1"/>
    </source>
</evidence>
<dbReference type="GO" id="GO:0016829">
    <property type="term" value="F:lyase activity"/>
    <property type="evidence" value="ECO:0007669"/>
    <property type="project" value="UniProtKB-KW"/>
</dbReference>
<gene>
    <name evidence="6" type="ORF">Fmac_005924</name>
</gene>
<organism evidence="6 7">
    <name type="scientific">Flemingia macrophylla</name>
    <dbReference type="NCBI Taxonomy" id="520843"/>
    <lineage>
        <taxon>Eukaryota</taxon>
        <taxon>Viridiplantae</taxon>
        <taxon>Streptophyta</taxon>
        <taxon>Embryophyta</taxon>
        <taxon>Tracheophyta</taxon>
        <taxon>Spermatophyta</taxon>
        <taxon>Magnoliopsida</taxon>
        <taxon>eudicotyledons</taxon>
        <taxon>Gunneridae</taxon>
        <taxon>Pentapetalae</taxon>
        <taxon>rosids</taxon>
        <taxon>fabids</taxon>
        <taxon>Fabales</taxon>
        <taxon>Fabaceae</taxon>
        <taxon>Papilionoideae</taxon>
        <taxon>50 kb inversion clade</taxon>
        <taxon>NPAAA clade</taxon>
        <taxon>indigoferoid/millettioid clade</taxon>
        <taxon>Phaseoleae</taxon>
        <taxon>Flemingia</taxon>
    </lineage>
</organism>
<keyword evidence="4" id="KW-0456">Lyase</keyword>
<evidence type="ECO:0000256" key="5">
    <source>
        <dbReference type="ARBA" id="ARBA00023277"/>
    </source>
</evidence>
<dbReference type="Proteomes" id="UP001603857">
    <property type="component" value="Unassembled WGS sequence"/>
</dbReference>